<reference evidence="2" key="1">
    <citation type="submission" date="2021-07" db="EMBL/GenBank/DDBJ databases">
        <authorList>
            <person name="Durling M."/>
        </authorList>
    </citation>
    <scope>NUCLEOTIDE SEQUENCE</scope>
</reference>
<protein>
    <submittedName>
        <fullName evidence="2">Uncharacterized protein</fullName>
    </submittedName>
</protein>
<proteinExistence type="predicted"/>
<organism evidence="2 3">
    <name type="scientific">Hymenoscyphus albidus</name>
    <dbReference type="NCBI Taxonomy" id="595503"/>
    <lineage>
        <taxon>Eukaryota</taxon>
        <taxon>Fungi</taxon>
        <taxon>Dikarya</taxon>
        <taxon>Ascomycota</taxon>
        <taxon>Pezizomycotina</taxon>
        <taxon>Leotiomycetes</taxon>
        <taxon>Helotiales</taxon>
        <taxon>Helotiaceae</taxon>
        <taxon>Hymenoscyphus</taxon>
    </lineage>
</organism>
<keyword evidence="3" id="KW-1185">Reference proteome</keyword>
<feature type="compositionally biased region" description="Basic residues" evidence="1">
    <location>
        <begin position="36"/>
        <end position="53"/>
    </location>
</feature>
<evidence type="ECO:0000256" key="1">
    <source>
        <dbReference type="SAM" id="MobiDB-lite"/>
    </source>
</evidence>
<name>A0A9N9Q8V0_9HELO</name>
<feature type="compositionally biased region" description="Basic and acidic residues" evidence="1">
    <location>
        <begin position="54"/>
        <end position="77"/>
    </location>
</feature>
<dbReference type="AlphaFoldDB" id="A0A9N9Q8V0"/>
<evidence type="ECO:0000313" key="3">
    <source>
        <dbReference type="Proteomes" id="UP000701801"/>
    </source>
</evidence>
<sequence>MPRAPPPVSSRSPPIPSVKSHIGGREVTPLNYPIGIKKKKKKKTKLAKSKQRWNRREREKLRKAASRHEKDHEDKQIRPGSQVINNSTPTQSKGEESTEEESDEDDEDDDNEDEKENAKPSLGLTPSSYGGR</sequence>
<feature type="compositionally biased region" description="Pro residues" evidence="1">
    <location>
        <begin position="1"/>
        <end position="16"/>
    </location>
</feature>
<dbReference type="Proteomes" id="UP000701801">
    <property type="component" value="Unassembled WGS sequence"/>
</dbReference>
<evidence type="ECO:0000313" key="2">
    <source>
        <dbReference type="EMBL" id="CAG8978827.1"/>
    </source>
</evidence>
<feature type="compositionally biased region" description="Polar residues" evidence="1">
    <location>
        <begin position="82"/>
        <end position="92"/>
    </location>
</feature>
<feature type="compositionally biased region" description="Acidic residues" evidence="1">
    <location>
        <begin position="97"/>
        <end position="115"/>
    </location>
</feature>
<dbReference type="EMBL" id="CAJVRM010000283">
    <property type="protein sequence ID" value="CAG8978827.1"/>
    <property type="molecule type" value="Genomic_DNA"/>
</dbReference>
<accession>A0A9N9Q8V0</accession>
<feature type="region of interest" description="Disordered" evidence="1">
    <location>
        <begin position="1"/>
        <end position="132"/>
    </location>
</feature>
<gene>
    <name evidence="2" type="ORF">HYALB_00013201</name>
</gene>
<comment type="caution">
    <text evidence="2">The sequence shown here is derived from an EMBL/GenBank/DDBJ whole genome shotgun (WGS) entry which is preliminary data.</text>
</comment>